<dbReference type="OrthoDB" id="2300838at2"/>
<proteinExistence type="predicted"/>
<dbReference type="eggNOG" id="ENOG502Z9X3">
    <property type="taxonomic scope" value="Bacteria"/>
</dbReference>
<dbReference type="STRING" id="585506.HMPREF0877_0172"/>
<dbReference type="AlphaFoldDB" id="C5R877"/>
<dbReference type="Proteomes" id="UP000004528">
    <property type="component" value="Unassembled WGS sequence"/>
</dbReference>
<accession>C5R877</accession>
<organism evidence="1 2">
    <name type="scientific">Weissella paramesenteroides ATCC 33313</name>
    <dbReference type="NCBI Taxonomy" id="585506"/>
    <lineage>
        <taxon>Bacteria</taxon>
        <taxon>Bacillati</taxon>
        <taxon>Bacillota</taxon>
        <taxon>Bacilli</taxon>
        <taxon>Lactobacillales</taxon>
        <taxon>Lactobacillaceae</taxon>
        <taxon>Weissella</taxon>
    </lineage>
</organism>
<dbReference type="HOGENOM" id="CLU_952471_0_0_9"/>
<gene>
    <name evidence="1" type="ORF">HMPREF0877_0172</name>
</gene>
<reference evidence="1 2" key="1">
    <citation type="submission" date="2009-04" db="EMBL/GenBank/DDBJ databases">
        <authorList>
            <person name="Qin X."/>
            <person name="Bachman B."/>
            <person name="Battles P."/>
            <person name="Bell A."/>
            <person name="Bess C."/>
            <person name="Bickham C."/>
            <person name="Chaboub L."/>
            <person name="Chen D."/>
            <person name="Coyle M."/>
            <person name="Deiros D.R."/>
            <person name="Dinh H."/>
            <person name="Forbes L."/>
            <person name="Fowler G."/>
            <person name="Francisco L."/>
            <person name="Fu Q."/>
            <person name="Gubbala S."/>
            <person name="Hale W."/>
            <person name="Han Y."/>
            <person name="Hemphill L."/>
            <person name="Highlander S.K."/>
            <person name="Hirani K."/>
            <person name="Hogues M."/>
            <person name="Jackson L."/>
            <person name="Jakkamsetti A."/>
            <person name="Javaid M."/>
            <person name="Jiang H."/>
            <person name="Korchina V."/>
            <person name="Kovar C."/>
            <person name="Lara F."/>
            <person name="Lee S."/>
            <person name="Mata R."/>
            <person name="Mathew T."/>
            <person name="Moen C."/>
            <person name="Morales K."/>
            <person name="Munidasa M."/>
            <person name="Nazareth L."/>
            <person name="Ngo R."/>
            <person name="Nguyen L."/>
            <person name="Okwuonu G."/>
            <person name="Ongeri F."/>
            <person name="Patil S."/>
            <person name="Petrosino J."/>
            <person name="Pham C."/>
            <person name="Pham P."/>
            <person name="Pu L.-L."/>
            <person name="Puazo M."/>
            <person name="Raj R."/>
            <person name="Reid J."/>
            <person name="Rouhana J."/>
            <person name="Saada N."/>
            <person name="Shang Y."/>
            <person name="Simmons D."/>
            <person name="Thornton R."/>
            <person name="Warren J."/>
            <person name="Weissenberger G."/>
            <person name="Zhang J."/>
            <person name="Zhang L."/>
            <person name="Zhou C."/>
            <person name="Zhu D."/>
            <person name="Muzny D."/>
            <person name="Worley K."/>
            <person name="Gibbs R."/>
        </authorList>
    </citation>
    <scope>NUCLEOTIDE SEQUENCE [LARGE SCALE GENOMIC DNA]</scope>
    <source>
        <strain evidence="1 2">ATCC 33313</strain>
    </source>
</reference>
<sequence length="303" mass="35434">MKILLAQPTVLRFKWELKVLLNNLDNLHFPLNDVVLLFASDSNDYADYFRSKFGVETHTYTDNRVDKKYIPSIRPYLWWQFLSEDSQRETSSYLYIDSDIIFRELPVTPDNLSTNRWYCADTLGYTNYTYVSTRPCGDEIVAKMNDIVGVTTNQLKEIDRGMGGAQWFIDKPKSDYWFQVYHNCIDIYNYFQSIPNKTDIGQSTGGYIQSWTAEMYAQVWTLAAFNIVPTVTDELSFSWAVDDIEKYYEHKLFHNAGVISDMNDLFFKGNYIDHEPFDDDLSFVNKQKASYKYVQAITASKHI</sequence>
<evidence type="ECO:0000313" key="1">
    <source>
        <dbReference type="EMBL" id="EER75661.1"/>
    </source>
</evidence>
<dbReference type="RefSeq" id="WP_002829100.1">
    <property type="nucleotide sequence ID" value="NZ_GG697136.1"/>
</dbReference>
<evidence type="ECO:0000313" key="2">
    <source>
        <dbReference type="Proteomes" id="UP000004528"/>
    </source>
</evidence>
<comment type="caution">
    <text evidence="1">The sequence shown here is derived from an EMBL/GenBank/DDBJ whole genome shotgun (WGS) entry which is preliminary data.</text>
</comment>
<dbReference type="EMBL" id="ACKU01000004">
    <property type="protein sequence ID" value="EER75661.1"/>
    <property type="molecule type" value="Genomic_DNA"/>
</dbReference>
<name>C5R877_WEIPA</name>
<keyword evidence="2" id="KW-1185">Reference proteome</keyword>
<protein>
    <submittedName>
        <fullName evidence="1">Uncharacterized protein</fullName>
    </submittedName>
</protein>